<sequence length="76" mass="8796">MNRGASEVISFSYTIQHGHDRVTFINGDQKLASDDLESLAGNTRTCHEAIERELIRKLWYETQLFYKHDSGKLEHS</sequence>
<dbReference type="EMBL" id="REGN01003233">
    <property type="protein sequence ID" value="RNA23710.1"/>
    <property type="molecule type" value="Genomic_DNA"/>
</dbReference>
<keyword evidence="2" id="KW-1185">Reference proteome</keyword>
<protein>
    <submittedName>
        <fullName evidence="1">Uncharacterized protein</fullName>
    </submittedName>
</protein>
<comment type="caution">
    <text evidence="1">The sequence shown here is derived from an EMBL/GenBank/DDBJ whole genome shotgun (WGS) entry which is preliminary data.</text>
</comment>
<dbReference type="AlphaFoldDB" id="A0A3M7RJY7"/>
<dbReference type="Proteomes" id="UP000276133">
    <property type="component" value="Unassembled WGS sequence"/>
</dbReference>
<name>A0A3M7RJY7_BRAPC</name>
<proteinExistence type="predicted"/>
<gene>
    <name evidence="1" type="ORF">BpHYR1_050235</name>
</gene>
<evidence type="ECO:0000313" key="2">
    <source>
        <dbReference type="Proteomes" id="UP000276133"/>
    </source>
</evidence>
<evidence type="ECO:0000313" key="1">
    <source>
        <dbReference type="EMBL" id="RNA23710.1"/>
    </source>
</evidence>
<accession>A0A3M7RJY7</accession>
<organism evidence="1 2">
    <name type="scientific">Brachionus plicatilis</name>
    <name type="common">Marine rotifer</name>
    <name type="synonym">Brachionus muelleri</name>
    <dbReference type="NCBI Taxonomy" id="10195"/>
    <lineage>
        <taxon>Eukaryota</taxon>
        <taxon>Metazoa</taxon>
        <taxon>Spiralia</taxon>
        <taxon>Gnathifera</taxon>
        <taxon>Rotifera</taxon>
        <taxon>Eurotatoria</taxon>
        <taxon>Monogononta</taxon>
        <taxon>Pseudotrocha</taxon>
        <taxon>Ploima</taxon>
        <taxon>Brachionidae</taxon>
        <taxon>Brachionus</taxon>
    </lineage>
</organism>
<reference evidence="1 2" key="1">
    <citation type="journal article" date="2018" name="Sci. Rep.">
        <title>Genomic signatures of local adaptation to the degree of environmental predictability in rotifers.</title>
        <authorList>
            <person name="Franch-Gras L."/>
            <person name="Hahn C."/>
            <person name="Garcia-Roger E.M."/>
            <person name="Carmona M.J."/>
            <person name="Serra M."/>
            <person name="Gomez A."/>
        </authorList>
    </citation>
    <scope>NUCLEOTIDE SEQUENCE [LARGE SCALE GENOMIC DNA]</scope>
    <source>
        <strain evidence="1">HYR1</strain>
    </source>
</reference>